<evidence type="ECO:0000313" key="3">
    <source>
        <dbReference type="EMBL" id="KAG6966264.1"/>
    </source>
</evidence>
<dbReference type="AlphaFoldDB" id="A0A8T1UNL8"/>
<dbReference type="Proteomes" id="UP000688947">
    <property type="component" value="Unassembled WGS sequence"/>
</dbReference>
<comment type="caution">
    <text evidence="3">The sequence shown here is derived from an EMBL/GenBank/DDBJ whole genome shotgun (WGS) entry which is preliminary data.</text>
</comment>
<feature type="transmembrane region" description="Helical" evidence="2">
    <location>
        <begin position="373"/>
        <end position="392"/>
    </location>
</feature>
<name>A0A8T1UNL8_9STRA</name>
<protein>
    <submittedName>
        <fullName evidence="3">Uncharacterized protein</fullName>
    </submittedName>
</protein>
<keyword evidence="2" id="KW-0472">Membrane</keyword>
<feature type="region of interest" description="Disordered" evidence="1">
    <location>
        <begin position="494"/>
        <end position="546"/>
    </location>
</feature>
<proteinExistence type="predicted"/>
<reference evidence="3" key="1">
    <citation type="submission" date="2021-01" db="EMBL/GenBank/DDBJ databases">
        <title>Phytophthora aleatoria, a newly-described species from Pinus radiata is distinct from Phytophthora cactorum isolates based on comparative genomics.</title>
        <authorList>
            <person name="Mcdougal R."/>
            <person name="Panda P."/>
            <person name="Williams N."/>
            <person name="Studholme D.J."/>
        </authorList>
    </citation>
    <scope>NUCLEOTIDE SEQUENCE</scope>
    <source>
        <strain evidence="3">NZFS 3830</strain>
    </source>
</reference>
<organism evidence="3 4">
    <name type="scientific">Phytophthora cactorum</name>
    <dbReference type="NCBI Taxonomy" id="29920"/>
    <lineage>
        <taxon>Eukaryota</taxon>
        <taxon>Sar</taxon>
        <taxon>Stramenopiles</taxon>
        <taxon>Oomycota</taxon>
        <taxon>Peronosporomycetes</taxon>
        <taxon>Peronosporales</taxon>
        <taxon>Peronosporaceae</taxon>
        <taxon>Phytophthora</taxon>
    </lineage>
</organism>
<feature type="compositionally biased region" description="Basic and acidic residues" evidence="1">
    <location>
        <begin position="607"/>
        <end position="632"/>
    </location>
</feature>
<dbReference type="EMBL" id="JAENGZ010000179">
    <property type="protein sequence ID" value="KAG6966264.1"/>
    <property type="molecule type" value="Genomic_DNA"/>
</dbReference>
<evidence type="ECO:0000313" key="4">
    <source>
        <dbReference type="Proteomes" id="UP000688947"/>
    </source>
</evidence>
<accession>A0A8T1UNL8</accession>
<keyword evidence="2" id="KW-1133">Transmembrane helix</keyword>
<dbReference type="OrthoDB" id="160910at2759"/>
<sequence>MLKLIMFRRVKSDTTQRMNIRSSEFIGAIPKVMNENKLYMNDAKRKAKLTIKRKPDAHKARGWQIGDFTCREQSVSEAEEVHRTPSGHTLKRCSDLMQEGDRQQQQHRMTMQKENVCRCRCRTTRRTTNRSGCRWLPTVMAVMMLVNVAAATSEASSSGDFVMDGATTYCWEVDTSVYSNTVDGSSVKMVSAQGDGCPLKLSIASPTDDVYVYDSVDISWNATERLASSGSLETNTFGVTELAAGLDRISQNYYEITASRLRTCTYGLDCNPVTTGSQLTENTTNIPLNFTDGLAAFDSSELSFDQPGNYTLLAHLILPSSTPTSKRYDYAVFLKVQVLSRTSATATDTTATPYAESTGNSGSSGVSTEVICVLIISGIVVVALAVIGFVTLRSKIDRNPEANANKRNNSKKGRGMFGFSSTGINSAGGVAVVSDDDAEEFAMLSMHEETICQKRGSTFLSALNRGRRSSAAPQKKNGSPIQFAGPMCSQSLDRKGAMGDDGSFNAGDITPQSVTIETPGSGRGNYTGLDNTPKVLAPKLSPYDQTSAPPGQILFNDIMEDEVDSTGPRSGGVVVAARRPNLEDTTVSDVTDLNLTAVSERIKQHRQNAEQEAAAHIKQDVLTADDLRESETKGPMALSDLLSSRVR</sequence>
<keyword evidence="2" id="KW-0812">Transmembrane</keyword>
<evidence type="ECO:0000256" key="1">
    <source>
        <dbReference type="SAM" id="MobiDB-lite"/>
    </source>
</evidence>
<evidence type="ECO:0000256" key="2">
    <source>
        <dbReference type="SAM" id="Phobius"/>
    </source>
</evidence>
<dbReference type="VEuPathDB" id="FungiDB:PC110_g9757"/>
<feature type="region of interest" description="Disordered" evidence="1">
    <location>
        <begin position="606"/>
        <end position="647"/>
    </location>
</feature>
<gene>
    <name evidence="3" type="ORF">JG687_00004941</name>
</gene>